<dbReference type="PROSITE" id="PS51375">
    <property type="entry name" value="PPR"/>
    <property type="match status" value="1"/>
</dbReference>
<dbReference type="PANTHER" id="PTHR47447:SF17">
    <property type="entry name" value="OS12G0638900 PROTEIN"/>
    <property type="match status" value="1"/>
</dbReference>
<protein>
    <recommendedName>
        <fullName evidence="4">Pentacotripeptide-repeat region of PRORP domain-containing protein</fullName>
    </recommendedName>
</protein>
<dbReference type="AlphaFoldDB" id="A0A7S0UKN9"/>
<dbReference type="InterPro" id="IPR002885">
    <property type="entry name" value="PPR_rpt"/>
</dbReference>
<dbReference type="PANTHER" id="PTHR47447">
    <property type="entry name" value="OS03G0856100 PROTEIN"/>
    <property type="match status" value="1"/>
</dbReference>
<evidence type="ECO:0000256" key="2">
    <source>
        <dbReference type="PROSITE-ProRule" id="PRU00708"/>
    </source>
</evidence>
<name>A0A7S0UKN9_9STRA</name>
<proteinExistence type="predicted"/>
<reference evidence="3" key="1">
    <citation type="submission" date="2021-01" db="EMBL/GenBank/DDBJ databases">
        <authorList>
            <person name="Corre E."/>
            <person name="Pelletier E."/>
            <person name="Niang G."/>
            <person name="Scheremetjew M."/>
            <person name="Finn R."/>
            <person name="Kale V."/>
            <person name="Holt S."/>
            <person name="Cochrane G."/>
            <person name="Meng A."/>
            <person name="Brown T."/>
            <person name="Cohen L."/>
        </authorList>
    </citation>
    <scope>NUCLEOTIDE SEQUENCE</scope>
    <source>
        <strain evidence="3">UNC1205</strain>
    </source>
</reference>
<evidence type="ECO:0000256" key="1">
    <source>
        <dbReference type="ARBA" id="ARBA00022737"/>
    </source>
</evidence>
<dbReference type="Pfam" id="PF13812">
    <property type="entry name" value="PPR_3"/>
    <property type="match status" value="1"/>
</dbReference>
<gene>
    <name evidence="3" type="ORF">PDEL1432_LOCUS13</name>
</gene>
<evidence type="ECO:0000313" key="3">
    <source>
        <dbReference type="EMBL" id="CAD8759974.1"/>
    </source>
</evidence>
<keyword evidence="1" id="KW-0677">Repeat</keyword>
<feature type="repeat" description="PPR" evidence="2">
    <location>
        <begin position="67"/>
        <end position="101"/>
    </location>
</feature>
<sequence>MLETHAYSRSEEGADEAERILERMEDADNDFVAKPNEETYMCVMDAWAIRHQPLKAKAILERQESPSVKSYNKLIKAFGMDGDLEQAESTFRSILEQGTANHKSWVQLMKAAASDDDDSVQAYFDELQEKGIEPETDAYNVLIRSVGKSKSYSEAEAILFEMIASYREGDEQKKPNTGTFRSLLTVYKAQGSRQNPASAAKVEQLLQFMEGLVTPQELEESSDTTAIFRMALELIMLSKDSKKASKANRILSKLHSPTHDMCVSVLKACASTYGNADTKHEAFQVALGVIKDLRANGQSTSSTTGLFLQVCHRLMPQGSKRDDLVIKIFNDCSDEGLVSEFVLDEFEAATTEAIQLEVLGGFGVDGGSVPESWSRNVVAPVEQKNKNE</sequence>
<organism evidence="3">
    <name type="scientific">Pseudo-nitzschia delicatissima</name>
    <dbReference type="NCBI Taxonomy" id="44447"/>
    <lineage>
        <taxon>Eukaryota</taxon>
        <taxon>Sar</taxon>
        <taxon>Stramenopiles</taxon>
        <taxon>Ochrophyta</taxon>
        <taxon>Bacillariophyta</taxon>
        <taxon>Bacillariophyceae</taxon>
        <taxon>Bacillariophycidae</taxon>
        <taxon>Bacillariales</taxon>
        <taxon>Bacillariaceae</taxon>
        <taxon>Pseudo-nitzschia</taxon>
    </lineage>
</organism>
<dbReference type="Pfam" id="PF01535">
    <property type="entry name" value="PPR"/>
    <property type="match status" value="1"/>
</dbReference>
<dbReference type="InterPro" id="IPR011990">
    <property type="entry name" value="TPR-like_helical_dom_sf"/>
</dbReference>
<dbReference type="Gene3D" id="1.25.40.10">
    <property type="entry name" value="Tetratricopeptide repeat domain"/>
    <property type="match status" value="2"/>
</dbReference>
<accession>A0A7S0UKN9</accession>
<evidence type="ECO:0008006" key="4">
    <source>
        <dbReference type="Google" id="ProtNLM"/>
    </source>
</evidence>
<dbReference type="EMBL" id="HBFL01000015">
    <property type="protein sequence ID" value="CAD8759974.1"/>
    <property type="molecule type" value="Transcribed_RNA"/>
</dbReference>
<dbReference type="NCBIfam" id="TIGR00756">
    <property type="entry name" value="PPR"/>
    <property type="match status" value="1"/>
</dbReference>